<dbReference type="GO" id="GO:0015031">
    <property type="term" value="P:protein transport"/>
    <property type="evidence" value="ECO:0007669"/>
    <property type="project" value="InterPro"/>
</dbReference>
<dbReference type="OrthoDB" id="10254720at2759"/>
<reference evidence="12 13" key="1">
    <citation type="journal article" date="2011" name="Science">
        <title>The ecoresponsive genome of Daphnia pulex.</title>
        <authorList>
            <person name="Colbourne J.K."/>
            <person name="Pfrender M.E."/>
            <person name="Gilbert D."/>
            <person name="Thomas W.K."/>
            <person name="Tucker A."/>
            <person name="Oakley T.H."/>
            <person name="Tokishita S."/>
            <person name="Aerts A."/>
            <person name="Arnold G.J."/>
            <person name="Basu M.K."/>
            <person name="Bauer D.J."/>
            <person name="Caceres C.E."/>
            <person name="Carmel L."/>
            <person name="Casola C."/>
            <person name="Choi J.H."/>
            <person name="Detter J.C."/>
            <person name="Dong Q."/>
            <person name="Dusheyko S."/>
            <person name="Eads B.D."/>
            <person name="Frohlich T."/>
            <person name="Geiler-Samerotte K.A."/>
            <person name="Gerlach D."/>
            <person name="Hatcher P."/>
            <person name="Jogdeo S."/>
            <person name="Krijgsveld J."/>
            <person name="Kriventseva E.V."/>
            <person name="Kultz D."/>
            <person name="Laforsch C."/>
            <person name="Lindquist E."/>
            <person name="Lopez J."/>
            <person name="Manak J.R."/>
            <person name="Muller J."/>
            <person name="Pangilinan J."/>
            <person name="Patwardhan R.P."/>
            <person name="Pitluck S."/>
            <person name="Pritham E.J."/>
            <person name="Rechtsteiner A."/>
            <person name="Rho M."/>
            <person name="Rogozin I.B."/>
            <person name="Sakarya O."/>
            <person name="Salamov A."/>
            <person name="Schaack S."/>
            <person name="Shapiro H."/>
            <person name="Shiga Y."/>
            <person name="Skalitzky C."/>
            <person name="Smith Z."/>
            <person name="Souvorov A."/>
            <person name="Sung W."/>
            <person name="Tang Z."/>
            <person name="Tsuchiya D."/>
            <person name="Tu H."/>
            <person name="Vos H."/>
            <person name="Wang M."/>
            <person name="Wolf Y.I."/>
            <person name="Yamagata H."/>
            <person name="Yamada T."/>
            <person name="Ye Y."/>
            <person name="Shaw J.R."/>
            <person name="Andrews J."/>
            <person name="Crease T.J."/>
            <person name="Tang H."/>
            <person name="Lucas S.M."/>
            <person name="Robertson H.M."/>
            <person name="Bork P."/>
            <person name="Koonin E.V."/>
            <person name="Zdobnov E.M."/>
            <person name="Grigoriev I.V."/>
            <person name="Lynch M."/>
            <person name="Boore J.L."/>
        </authorList>
    </citation>
    <scope>NUCLEOTIDE SEQUENCE [LARGE SCALE GENOMIC DNA]</scope>
</reference>
<dbReference type="Proteomes" id="UP000000305">
    <property type="component" value="Unassembled WGS sequence"/>
</dbReference>
<feature type="domain" description="PX" evidence="11">
    <location>
        <begin position="200"/>
        <end position="310"/>
    </location>
</feature>
<dbReference type="PANTHER" id="PTHR45827">
    <property type="entry name" value="SORTING NEXIN"/>
    <property type="match status" value="1"/>
</dbReference>
<dbReference type="Pfam" id="PF14604">
    <property type="entry name" value="SH3_9"/>
    <property type="match status" value="1"/>
</dbReference>
<dbReference type="FunCoup" id="E9H8V4">
    <property type="interactions" value="948"/>
</dbReference>
<dbReference type="InterPro" id="IPR027267">
    <property type="entry name" value="AH/BAR_dom_sf"/>
</dbReference>
<evidence type="ECO:0000256" key="8">
    <source>
        <dbReference type="PROSITE-ProRule" id="PRU00192"/>
    </source>
</evidence>
<feature type="domain" description="SH3" evidence="10">
    <location>
        <begin position="1"/>
        <end position="62"/>
    </location>
</feature>
<dbReference type="GO" id="GO:0005886">
    <property type="term" value="C:plasma membrane"/>
    <property type="evidence" value="ECO:0000318"/>
    <property type="project" value="GO_Central"/>
</dbReference>
<dbReference type="Gene3D" id="1.20.1270.60">
    <property type="entry name" value="Arfaptin homology (AH) domain/BAR domain"/>
    <property type="match status" value="1"/>
</dbReference>
<feature type="binding site" evidence="7">
    <location>
        <position position="236"/>
    </location>
    <ligand>
        <name>a 1,2-diacyl-sn-glycero-3-phospho-(1D-myo-inositol-4,5-bisphosphate)</name>
        <dbReference type="ChEBI" id="CHEBI:58456"/>
    </ligand>
</feature>
<evidence type="ECO:0000256" key="2">
    <source>
        <dbReference type="ARBA" id="ARBA00010883"/>
    </source>
</evidence>
<dbReference type="FunFam" id="3.30.1520.10:FF:000004">
    <property type="entry name" value="Sorting nexin"/>
    <property type="match status" value="1"/>
</dbReference>
<dbReference type="eggNOG" id="KOG2528">
    <property type="taxonomic scope" value="Eukaryota"/>
</dbReference>
<dbReference type="Gene3D" id="3.30.1520.10">
    <property type="entry name" value="Phox-like domain"/>
    <property type="match status" value="1"/>
</dbReference>
<dbReference type="OMA" id="GWCEGFN"/>
<dbReference type="PROSITE" id="PS50195">
    <property type="entry name" value="PX"/>
    <property type="match status" value="1"/>
</dbReference>
<dbReference type="Pfam" id="PF10456">
    <property type="entry name" value="BAR_3_WASP_bdg"/>
    <property type="match status" value="1"/>
</dbReference>
<gene>
    <name evidence="12" type="ORF">DAPPUDRAFT_201492</name>
</gene>
<comment type="similarity">
    <text evidence="2 6">Belongs to the sorting nexin family.</text>
</comment>
<dbReference type="GO" id="GO:0030659">
    <property type="term" value="C:cytoplasmic vesicle membrane"/>
    <property type="evidence" value="ECO:0007669"/>
    <property type="project" value="UniProtKB-SubCell"/>
</dbReference>
<dbReference type="Pfam" id="PF00787">
    <property type="entry name" value="PX"/>
    <property type="match status" value="1"/>
</dbReference>
<dbReference type="InterPro" id="IPR019497">
    <property type="entry name" value="Sorting_nexin_WASP-bd-dom"/>
</dbReference>
<dbReference type="InterPro" id="IPR001683">
    <property type="entry name" value="PX_dom"/>
</dbReference>
<keyword evidence="5" id="KW-0968">Cytoplasmic vesicle</keyword>
<dbReference type="AlphaFoldDB" id="E9H8V4"/>
<dbReference type="InterPro" id="IPR014536">
    <property type="entry name" value="Snx9_fam"/>
</dbReference>
<dbReference type="PIRSF" id="PIRSF027744">
    <property type="entry name" value="Snx9"/>
    <property type="match status" value="1"/>
</dbReference>
<name>E9H8V4_DAPPU</name>
<sequence>MAGQARVLYDFEGQPGTSELSIVTGEVLTVTSKDVGEGWWEGSNQRGVSGIFPAAYVEAIEQNYNAPPAMPPPPLPQIYVEENVAPAIQQQQSQYDDDWDDDWDDDVSEANQGSNPGNPAAGGRSNSDVGSALDVNMAGLKLGDGKGTVRKNLNRFSHFVKTGGEAYILGANKVTSTDSDQIHIIETNNGITWAPNPQPYSCVVASPKKESKLKGLKSFIAYQLTPSLNNIQVSRRYKHFDWLHERLVEKFCIIPIPPLPDKQISGRYEEQFIERRRLQLQSFVSRVCDHPILSRSDVWLHFLTCTDAKRWKTGKRKAEKDEVIGAAIFGVVQVPEKSLDPLQLDSQTEAFGRFVQSFDTAVRMMQSNFAEQVKRQQGPYKRDYQRVGQSFRTLGTAMELLETAPLTRALSHTADTYDQIALLCEDQPRLDFEPMGDLLHDYRGLLASFPDIITVHKGALQKRRELERSASEGKTESTVVVRAQQRTDVVSYTLLAEMSYFHQQRVHDFNVAAKIFLQEQITYYQKIVDHLQSTLSQYKDV</sequence>
<evidence type="ECO:0000256" key="5">
    <source>
        <dbReference type="ARBA" id="ARBA00023329"/>
    </source>
</evidence>
<evidence type="ECO:0000256" key="7">
    <source>
        <dbReference type="PIRSR" id="PIRSR027744-1"/>
    </source>
</evidence>
<evidence type="ECO:0000256" key="4">
    <source>
        <dbReference type="ARBA" id="ARBA00023136"/>
    </source>
</evidence>
<keyword evidence="3 8" id="KW-0728">SH3 domain</keyword>
<dbReference type="InterPro" id="IPR036871">
    <property type="entry name" value="PX_dom_sf"/>
</dbReference>
<organism evidence="12 13">
    <name type="scientific">Daphnia pulex</name>
    <name type="common">Water flea</name>
    <dbReference type="NCBI Taxonomy" id="6669"/>
    <lineage>
        <taxon>Eukaryota</taxon>
        <taxon>Metazoa</taxon>
        <taxon>Ecdysozoa</taxon>
        <taxon>Arthropoda</taxon>
        <taxon>Crustacea</taxon>
        <taxon>Branchiopoda</taxon>
        <taxon>Diplostraca</taxon>
        <taxon>Cladocera</taxon>
        <taxon>Anomopoda</taxon>
        <taxon>Daphniidae</taxon>
        <taxon>Daphnia</taxon>
    </lineage>
</organism>
<dbReference type="Gene3D" id="2.30.30.40">
    <property type="entry name" value="SH3 Domains"/>
    <property type="match status" value="1"/>
</dbReference>
<keyword evidence="4" id="KW-0472">Membrane</keyword>
<dbReference type="PhylomeDB" id="E9H8V4"/>
<dbReference type="SUPFAM" id="SSF64268">
    <property type="entry name" value="PX domain"/>
    <property type="match status" value="1"/>
</dbReference>
<dbReference type="InParanoid" id="E9H8V4"/>
<dbReference type="PANTHER" id="PTHR45827:SF1">
    <property type="entry name" value="SORTING NEXIN"/>
    <property type="match status" value="1"/>
</dbReference>
<dbReference type="CDD" id="cd06862">
    <property type="entry name" value="PX_SNX9_18_like"/>
    <property type="match status" value="1"/>
</dbReference>
<proteinExistence type="inferred from homology"/>
<dbReference type="SUPFAM" id="SSF50044">
    <property type="entry name" value="SH3-domain"/>
    <property type="match status" value="1"/>
</dbReference>
<evidence type="ECO:0000256" key="9">
    <source>
        <dbReference type="SAM" id="MobiDB-lite"/>
    </source>
</evidence>
<dbReference type="PRINTS" id="PR00452">
    <property type="entry name" value="SH3DOMAIN"/>
</dbReference>
<evidence type="ECO:0000313" key="12">
    <source>
        <dbReference type="EMBL" id="EFX71786.1"/>
    </source>
</evidence>
<feature type="binding site" evidence="7">
    <location>
        <position position="238"/>
    </location>
    <ligand>
        <name>a 1,2-diacyl-sn-glycero-3-phospho-(1D-myo-inositol-4,5-bisphosphate)</name>
        <dbReference type="ChEBI" id="CHEBI:58456"/>
    </ligand>
</feature>
<comment type="subcellular location">
    <subcellularLocation>
        <location evidence="1">Cytoplasmic vesicle membrane</location>
    </subcellularLocation>
</comment>
<dbReference type="GO" id="GO:0016197">
    <property type="term" value="P:endosomal transport"/>
    <property type="evidence" value="ECO:0000318"/>
    <property type="project" value="GO_Central"/>
</dbReference>
<dbReference type="STRING" id="6669.E9H8V4"/>
<evidence type="ECO:0000259" key="10">
    <source>
        <dbReference type="PROSITE" id="PS50002"/>
    </source>
</evidence>
<protein>
    <recommendedName>
        <fullName evidence="6">Sorting nexin</fullName>
    </recommendedName>
</protein>
<keyword evidence="13" id="KW-1185">Reference proteome</keyword>
<dbReference type="HOGENOM" id="CLU_021494_1_0_1"/>
<dbReference type="InterPro" id="IPR001452">
    <property type="entry name" value="SH3_domain"/>
</dbReference>
<evidence type="ECO:0000256" key="6">
    <source>
        <dbReference type="PIRNR" id="PIRNR027744"/>
    </source>
</evidence>
<dbReference type="SMART" id="SM00312">
    <property type="entry name" value="PX"/>
    <property type="match status" value="1"/>
</dbReference>
<dbReference type="CDD" id="cd11763">
    <property type="entry name" value="SH3_SNX9_like"/>
    <property type="match status" value="1"/>
</dbReference>
<feature type="region of interest" description="Disordered" evidence="9">
    <location>
        <begin position="90"/>
        <end position="130"/>
    </location>
</feature>
<feature type="binding site" evidence="7">
    <location>
        <position position="276"/>
    </location>
    <ligand>
        <name>a 1,2-diacyl-sn-glycero-3-phospho-(1D-myo-inositol-4,5-bisphosphate)</name>
        <dbReference type="ChEBI" id="CHEBI:58456"/>
    </ligand>
</feature>
<dbReference type="KEGG" id="dpx:DAPPUDRAFT_201492"/>
<accession>E9H8V4</accession>
<evidence type="ECO:0000256" key="1">
    <source>
        <dbReference type="ARBA" id="ARBA00004156"/>
    </source>
</evidence>
<dbReference type="CDD" id="cd07626">
    <property type="entry name" value="BAR_SNX9_like"/>
    <property type="match status" value="1"/>
</dbReference>
<feature type="compositionally biased region" description="Acidic residues" evidence="9">
    <location>
        <begin position="95"/>
        <end position="108"/>
    </location>
</feature>
<dbReference type="GO" id="GO:0097320">
    <property type="term" value="P:plasma membrane tubulation"/>
    <property type="evidence" value="ECO:0000318"/>
    <property type="project" value="GO_Central"/>
</dbReference>
<dbReference type="EMBL" id="GL732606">
    <property type="protein sequence ID" value="EFX71786.1"/>
    <property type="molecule type" value="Genomic_DNA"/>
</dbReference>
<dbReference type="GO" id="GO:0035091">
    <property type="term" value="F:phosphatidylinositol binding"/>
    <property type="evidence" value="ECO:0000318"/>
    <property type="project" value="GO_Central"/>
</dbReference>
<evidence type="ECO:0000259" key="11">
    <source>
        <dbReference type="PROSITE" id="PS50195"/>
    </source>
</evidence>
<dbReference type="SMART" id="SM00326">
    <property type="entry name" value="SH3"/>
    <property type="match status" value="1"/>
</dbReference>
<dbReference type="GO" id="GO:0031410">
    <property type="term" value="C:cytoplasmic vesicle"/>
    <property type="evidence" value="ECO:0000318"/>
    <property type="project" value="GO_Central"/>
</dbReference>
<dbReference type="PROSITE" id="PS50002">
    <property type="entry name" value="SH3"/>
    <property type="match status" value="1"/>
</dbReference>
<evidence type="ECO:0000313" key="13">
    <source>
        <dbReference type="Proteomes" id="UP000000305"/>
    </source>
</evidence>
<evidence type="ECO:0000256" key="3">
    <source>
        <dbReference type="ARBA" id="ARBA00022443"/>
    </source>
</evidence>
<dbReference type="InterPro" id="IPR036028">
    <property type="entry name" value="SH3-like_dom_sf"/>
</dbReference>
<dbReference type="GO" id="GO:0006897">
    <property type="term" value="P:endocytosis"/>
    <property type="evidence" value="ECO:0000318"/>
    <property type="project" value="GO_Central"/>
</dbReference>
<dbReference type="GO" id="GO:0000278">
    <property type="term" value="P:mitotic cell cycle"/>
    <property type="evidence" value="ECO:0007669"/>
    <property type="project" value="InterPro"/>
</dbReference>